<name>T1PC31_MUSDO</name>
<dbReference type="VEuPathDB" id="VectorBase:MDOA013746"/>
<accession>T1PC31</accession>
<reference evidence="2" key="1">
    <citation type="submission" date="2012-08" db="EMBL/GenBank/DDBJ databases">
        <title>Transcriptome of adult Musca domestica launches a platform for comparative house fly gene expression and characterization of differential gene expression among resistant and susceptible house flies.</title>
        <authorList>
            <person name="Liu N."/>
            <person name="Zhang L."/>
            <person name="Li M."/>
            <person name="Reid W."/>
        </authorList>
    </citation>
    <scope>NUCLEOTIDE SEQUENCE</scope>
    <source>
        <strain evidence="2">ALHF</strain>
        <tissue evidence="2">Whole body</tissue>
    </source>
</reference>
<dbReference type="VEuPathDB" id="VectorBase:MDOMA2_019326"/>
<evidence type="ECO:0000256" key="1">
    <source>
        <dbReference type="SAM" id="MobiDB-lite"/>
    </source>
</evidence>
<evidence type="ECO:0000313" key="2">
    <source>
        <dbReference type="EMBL" id="AFP60961.1"/>
    </source>
</evidence>
<dbReference type="VEuPathDB" id="VectorBase:MDOA006692"/>
<organism evidence="2">
    <name type="scientific">Musca domestica</name>
    <name type="common">House fly</name>
    <dbReference type="NCBI Taxonomy" id="7370"/>
    <lineage>
        <taxon>Eukaryota</taxon>
        <taxon>Metazoa</taxon>
        <taxon>Ecdysozoa</taxon>
        <taxon>Arthropoda</taxon>
        <taxon>Hexapoda</taxon>
        <taxon>Insecta</taxon>
        <taxon>Pterygota</taxon>
        <taxon>Neoptera</taxon>
        <taxon>Endopterygota</taxon>
        <taxon>Diptera</taxon>
        <taxon>Brachycera</taxon>
        <taxon>Muscomorpha</taxon>
        <taxon>Muscoidea</taxon>
        <taxon>Muscidae</taxon>
        <taxon>Musca</taxon>
    </lineage>
</organism>
<dbReference type="AlphaFoldDB" id="T1PC31"/>
<proteinExistence type="evidence at transcript level"/>
<feature type="region of interest" description="Disordered" evidence="1">
    <location>
        <begin position="69"/>
        <end position="90"/>
    </location>
</feature>
<dbReference type="VEuPathDB" id="VectorBase:MDOMA2_010753"/>
<protein>
    <submittedName>
        <fullName evidence="2">Uncharacterized protein</fullName>
    </submittedName>
</protein>
<dbReference type="EMBL" id="KA646332">
    <property type="protein sequence ID" value="AFP60961.1"/>
    <property type="molecule type" value="mRNA"/>
</dbReference>
<sequence length="205" mass="22467">MSSSQPASQPDSIDLAYDMWAGQFEFVGPTATTAINKSQKSSLNNNILTFGDKSSPHKQSTESLEDLNLNFNAPHNHNNPHQQYSPYSSQSMTNSAYSLGCSGYETDYGKQPILIDQETFLSLNPADFEDIVPSNSGPNSLIFIDNKLVDAEYNNNNNNNIMHGDRRSSSPTATTCYAASEHLARLADTENGGTRYLKLQATTSL</sequence>